<gene>
    <name evidence="1" type="ORF">L0665_05245</name>
</gene>
<dbReference type="EMBL" id="JAKELO010000002">
    <property type="protein sequence ID" value="MDE4908013.1"/>
    <property type="molecule type" value="Genomic_DNA"/>
</dbReference>
<name>A0A9Q4KP58_9EURY</name>
<proteinExistence type="predicted"/>
<comment type="caution">
    <text evidence="1">The sequence shown here is derived from an EMBL/GenBank/DDBJ whole genome shotgun (WGS) entry which is preliminary data.</text>
</comment>
<keyword evidence="2" id="KW-1185">Reference proteome</keyword>
<dbReference type="RefSeq" id="WP_274924651.1">
    <property type="nucleotide sequence ID" value="NZ_JAKELO010000002.1"/>
</dbReference>
<protein>
    <submittedName>
        <fullName evidence="1">Uncharacterized protein</fullName>
    </submittedName>
</protein>
<reference evidence="1" key="1">
    <citation type="submission" date="2022-01" db="EMBL/GenBank/DDBJ databases">
        <title>Draft genome of Methanogenium marinum DSM 15558.</title>
        <authorList>
            <person name="Chen S.-C."/>
            <person name="You Y.-T."/>
        </authorList>
    </citation>
    <scope>NUCLEOTIDE SEQUENCE</scope>
    <source>
        <strain evidence="1">DSM 15558</strain>
    </source>
</reference>
<accession>A0A9Q4KP58</accession>
<sequence length="200" mass="22813">MEVGWKSGTLQWTSSPAGCHRLYCHPHQFLTPKKYHFLPAPQEDDLSKGILEAIDMDSYRAEKQAVVRIQLPDEDAEINPVPTSGGGHKPEPELDRLSNILRTFNDQFGNIPWTNGDQVHKLITEDIPARVLADTAYQNAKKNSDKQNARIEHDKALLRVMNAILKDDTELFKQFMDNESFQKWMKDTVFGLTYEDKATG</sequence>
<dbReference type="PANTHER" id="PTHR42927:SF1">
    <property type="entry name" value="HELICASE SUPERFAMILY 1 AND 2 DOMAIN-CONTAINING PROTEIN"/>
    <property type="match status" value="1"/>
</dbReference>
<dbReference type="Proteomes" id="UP001143747">
    <property type="component" value="Unassembled WGS sequence"/>
</dbReference>
<organism evidence="1 2">
    <name type="scientific">Methanogenium marinum</name>
    <dbReference type="NCBI Taxonomy" id="348610"/>
    <lineage>
        <taxon>Archaea</taxon>
        <taxon>Methanobacteriati</taxon>
        <taxon>Methanobacteriota</taxon>
        <taxon>Stenosarchaea group</taxon>
        <taxon>Methanomicrobia</taxon>
        <taxon>Methanomicrobiales</taxon>
        <taxon>Methanomicrobiaceae</taxon>
        <taxon>Methanogenium</taxon>
    </lineage>
</organism>
<dbReference type="AlphaFoldDB" id="A0A9Q4KP58"/>
<evidence type="ECO:0000313" key="2">
    <source>
        <dbReference type="Proteomes" id="UP001143747"/>
    </source>
</evidence>
<evidence type="ECO:0000313" key="1">
    <source>
        <dbReference type="EMBL" id="MDE4908013.1"/>
    </source>
</evidence>
<dbReference type="PANTHER" id="PTHR42927">
    <property type="entry name" value="HELICASE SUPERFAMILY 1 AND 2 DOMAIN-CONTAINING PROTEIN"/>
    <property type="match status" value="1"/>
</dbReference>